<keyword evidence="2" id="KW-1185">Reference proteome</keyword>
<dbReference type="InterPro" id="IPR012444">
    <property type="entry name" value="DUF1647"/>
</dbReference>
<dbReference type="PANTHER" id="PTHR31389:SF4">
    <property type="entry name" value="LD39211P"/>
    <property type="match status" value="1"/>
</dbReference>
<reference evidence="1" key="1">
    <citation type="submission" date="2021-06" db="EMBL/GenBank/DDBJ databases">
        <authorList>
            <person name="Kallberg Y."/>
            <person name="Tangrot J."/>
            <person name="Rosling A."/>
        </authorList>
    </citation>
    <scope>NUCLEOTIDE SEQUENCE</scope>
    <source>
        <strain evidence="1">IN212</strain>
    </source>
</reference>
<organism evidence="1 2">
    <name type="scientific">Racocetra fulgida</name>
    <dbReference type="NCBI Taxonomy" id="60492"/>
    <lineage>
        <taxon>Eukaryota</taxon>
        <taxon>Fungi</taxon>
        <taxon>Fungi incertae sedis</taxon>
        <taxon>Mucoromycota</taxon>
        <taxon>Glomeromycotina</taxon>
        <taxon>Glomeromycetes</taxon>
        <taxon>Diversisporales</taxon>
        <taxon>Gigasporaceae</taxon>
        <taxon>Racocetra</taxon>
    </lineage>
</organism>
<gene>
    <name evidence="1" type="ORF">RFULGI_LOCUS13045</name>
</gene>
<feature type="non-terminal residue" evidence="1">
    <location>
        <position position="1"/>
    </location>
</feature>
<sequence length="128" mass="15110">GYSYTIVTAASTNHWCHLLTWINHLNTIQLLLPTYIKPRIIIYDLGLKREHKKHLKAFKSINYYTELRTFDFSKYPLFWDLRKNESSRGEYGWKAGILKEISEEFPGILMWADTGTLFGQKILENLPE</sequence>
<dbReference type="Pfam" id="PF07801">
    <property type="entry name" value="DUF1647"/>
    <property type="match status" value="1"/>
</dbReference>
<dbReference type="PANTHER" id="PTHR31389">
    <property type="entry name" value="LD39211P"/>
    <property type="match status" value="1"/>
</dbReference>
<dbReference type="Proteomes" id="UP000789396">
    <property type="component" value="Unassembled WGS sequence"/>
</dbReference>
<evidence type="ECO:0000313" key="2">
    <source>
        <dbReference type="Proteomes" id="UP000789396"/>
    </source>
</evidence>
<proteinExistence type="predicted"/>
<dbReference type="EMBL" id="CAJVPZ010033049">
    <property type="protein sequence ID" value="CAG8743370.1"/>
    <property type="molecule type" value="Genomic_DNA"/>
</dbReference>
<dbReference type="OrthoDB" id="5954868at2759"/>
<protein>
    <submittedName>
        <fullName evidence="1">2859_t:CDS:1</fullName>
    </submittedName>
</protein>
<feature type="non-terminal residue" evidence="1">
    <location>
        <position position="128"/>
    </location>
</feature>
<evidence type="ECO:0000313" key="1">
    <source>
        <dbReference type="EMBL" id="CAG8743370.1"/>
    </source>
</evidence>
<dbReference type="AlphaFoldDB" id="A0A9N9IME5"/>
<name>A0A9N9IME5_9GLOM</name>
<comment type="caution">
    <text evidence="1">The sequence shown here is derived from an EMBL/GenBank/DDBJ whole genome shotgun (WGS) entry which is preliminary data.</text>
</comment>
<accession>A0A9N9IME5</accession>